<dbReference type="RefSeq" id="WP_322446991.1">
    <property type="nucleotide sequence ID" value="NZ_JAXOFX010000008.1"/>
</dbReference>
<evidence type="ECO:0000313" key="4">
    <source>
        <dbReference type="Proteomes" id="UP001290455"/>
    </source>
</evidence>
<evidence type="ECO:0000256" key="2">
    <source>
        <dbReference type="SAM" id="SignalP"/>
    </source>
</evidence>
<organism evidence="3 4">
    <name type="scientific">Robertmurraya mangrovi</name>
    <dbReference type="NCBI Taxonomy" id="3098077"/>
    <lineage>
        <taxon>Bacteria</taxon>
        <taxon>Bacillati</taxon>
        <taxon>Bacillota</taxon>
        <taxon>Bacilli</taxon>
        <taxon>Bacillales</taxon>
        <taxon>Bacillaceae</taxon>
        <taxon>Robertmurraya</taxon>
    </lineage>
</organism>
<keyword evidence="4" id="KW-1185">Reference proteome</keyword>
<comment type="caution">
    <text evidence="3">The sequence shown here is derived from an EMBL/GenBank/DDBJ whole genome shotgun (WGS) entry which is preliminary data.</text>
</comment>
<keyword evidence="2" id="KW-0732">Signal</keyword>
<keyword evidence="1" id="KW-1133">Transmembrane helix</keyword>
<dbReference type="NCBIfam" id="NF033223">
    <property type="entry name" value="YHYH_alt"/>
    <property type="match status" value="1"/>
</dbReference>
<name>A0ABU5IZV1_9BACI</name>
<dbReference type="InterPro" id="IPR047773">
    <property type="entry name" value="YHYH_dom_bact"/>
</dbReference>
<proteinExistence type="predicted"/>
<accession>A0ABU5IZV1</accession>
<gene>
    <name evidence="3" type="ORF">SM124_13195</name>
</gene>
<keyword evidence="1" id="KW-0472">Membrane</keyword>
<feature type="signal peptide" evidence="2">
    <location>
        <begin position="1"/>
        <end position="21"/>
    </location>
</feature>
<feature type="chain" id="PRO_5045608322" evidence="2">
    <location>
        <begin position="22"/>
        <end position="323"/>
    </location>
</feature>
<feature type="transmembrane region" description="Helical" evidence="1">
    <location>
        <begin position="293"/>
        <end position="310"/>
    </location>
</feature>
<keyword evidence="1" id="KW-0812">Transmembrane</keyword>
<reference evidence="3 4" key="1">
    <citation type="submission" date="2023-11" db="EMBL/GenBank/DDBJ databases">
        <title>Bacillus jintuensis, isolated from a mudflat on the Beibu Gulf coast.</title>
        <authorList>
            <person name="Li M."/>
        </authorList>
    </citation>
    <scope>NUCLEOTIDE SEQUENCE [LARGE SCALE GENOMIC DNA]</scope>
    <source>
        <strain evidence="3 4">31A1R</strain>
    </source>
</reference>
<dbReference type="EMBL" id="JAXOFX010000008">
    <property type="protein sequence ID" value="MDZ5472688.1"/>
    <property type="molecule type" value="Genomic_DNA"/>
</dbReference>
<protein>
    <submittedName>
        <fullName evidence="3">YHYH domain-containing protein</fullName>
    </submittedName>
</protein>
<evidence type="ECO:0000256" key="1">
    <source>
        <dbReference type="SAM" id="Phobius"/>
    </source>
</evidence>
<evidence type="ECO:0000313" key="3">
    <source>
        <dbReference type="EMBL" id="MDZ5472688.1"/>
    </source>
</evidence>
<dbReference type="Proteomes" id="UP001290455">
    <property type="component" value="Unassembled WGS sequence"/>
</dbReference>
<sequence length="323" mass="37693">MIRFFISLGVLLLLVPMTVWGHPGNTDSSGGHTCRTNCGDWGLEYGEYHYHGGYDSGDWYEDEEYDYDNDYYYDSEYDYDYDSDYDTENYDYDYDYESYLEPDPELGYMTGYDHAYLNTSKCVKDYEKESSSISDYQKEYDRGIKEGHEAGLLVCRIDSDNEGYILGFFHSNNSKGYAPEVGEYNKTHYINGYDRGWEEGKEYLAEKEKQKEKESIEKQKMNSNEGQALYDRGYHAGMKAVKDTTPFNNQVESLDGEPLRIYQLGYKAGWYEGGGVSHLEYFRYWIFDKHLDMTLIAGIMLVMAILTWIVQRNSKKSVEKDSV</sequence>